<dbReference type="EnsemblPlants" id="HORVU.MOREX.r3.2HG0157190.1">
    <property type="protein sequence ID" value="HORVU.MOREX.r3.2HG0157190.1"/>
    <property type="gene ID" value="HORVU.MOREX.r3.2HG0157190"/>
</dbReference>
<keyword evidence="1" id="KW-0964">Secreted</keyword>
<dbReference type="Gramene" id="HORVU.MOREX.r2.2HG0129510.1">
    <property type="protein sequence ID" value="HORVU.MOREX.r2.2HG0129510.1"/>
    <property type="gene ID" value="HORVU.MOREX.r2.2HG0129510"/>
</dbReference>
<comment type="subcellular location">
    <subcellularLocation>
        <location evidence="1">Secreted</location>
        <location evidence="1">Extracellular space</location>
        <location evidence="1">Apoplast</location>
    </subcellularLocation>
</comment>
<keyword evidence="4" id="KW-1185">Reference proteome</keyword>
<dbReference type="PANTHER" id="PTHR21495">
    <property type="entry name" value="NUCLEOPORIN-RELATED"/>
    <property type="match status" value="1"/>
</dbReference>
<evidence type="ECO:0000256" key="2">
    <source>
        <dbReference type="SAM" id="MobiDB-lite"/>
    </source>
</evidence>
<proteinExistence type="inferred from homology"/>
<dbReference type="Pfam" id="PF03018">
    <property type="entry name" value="Dirigent"/>
    <property type="match status" value="1"/>
</dbReference>
<dbReference type="InterPro" id="IPR004265">
    <property type="entry name" value="Dirigent"/>
</dbReference>
<protein>
    <recommendedName>
        <fullName evidence="1">Dirigent protein</fullName>
    </recommendedName>
</protein>
<reference evidence="3" key="3">
    <citation type="submission" date="2022-01" db="UniProtKB">
        <authorList>
            <consortium name="EnsemblPlants"/>
        </authorList>
    </citation>
    <scope>IDENTIFICATION</scope>
    <source>
        <strain evidence="3">subsp. vulgare</strain>
    </source>
</reference>
<comment type="function">
    <text evidence="1">Dirigent proteins impart stereoselectivity on the phenoxy radical-coupling reaction, yielding optically active lignans from two molecules of coniferyl alcohol in the biosynthesis of lignans, flavonolignans, and alkaloids and thus plays a central role in plant secondary metabolism.</text>
</comment>
<evidence type="ECO:0000313" key="4">
    <source>
        <dbReference type="Proteomes" id="UP000011116"/>
    </source>
</evidence>
<feature type="region of interest" description="Disordered" evidence="2">
    <location>
        <begin position="143"/>
        <end position="162"/>
    </location>
</feature>
<reference evidence="3" key="2">
    <citation type="submission" date="2020-10" db="EMBL/GenBank/DDBJ databases">
        <authorList>
            <person name="Scholz U."/>
            <person name="Mascher M."/>
            <person name="Fiebig A."/>
        </authorList>
    </citation>
    <scope>NUCLEOTIDE SEQUENCE [LARGE SCALE GENOMIC DNA]</scope>
    <source>
        <strain evidence="3">cv. Morex</strain>
    </source>
</reference>
<accession>A0A8I6WSG5</accession>
<keyword evidence="1" id="KW-0052">Apoplast</keyword>
<name>A0A8I6WSG5_HORVV</name>
<dbReference type="SMR" id="A0A8I6WSG5"/>
<evidence type="ECO:0000256" key="1">
    <source>
        <dbReference type="RuleBase" id="RU363099"/>
    </source>
</evidence>
<dbReference type="AlphaFoldDB" id="A0A8I6WSG5"/>
<organism evidence="3 4">
    <name type="scientific">Hordeum vulgare subsp. vulgare</name>
    <name type="common">Domesticated barley</name>
    <dbReference type="NCBI Taxonomy" id="112509"/>
    <lineage>
        <taxon>Eukaryota</taxon>
        <taxon>Viridiplantae</taxon>
        <taxon>Streptophyta</taxon>
        <taxon>Embryophyta</taxon>
        <taxon>Tracheophyta</taxon>
        <taxon>Spermatophyta</taxon>
        <taxon>Magnoliopsida</taxon>
        <taxon>Liliopsida</taxon>
        <taxon>Poales</taxon>
        <taxon>Poaceae</taxon>
        <taxon>BOP clade</taxon>
        <taxon>Pooideae</taxon>
        <taxon>Triticodae</taxon>
        <taxon>Triticeae</taxon>
        <taxon>Hordeinae</taxon>
        <taxon>Hordeum</taxon>
    </lineage>
</organism>
<sequence length="162" mass="16814">MHDIIGGPGQTAVRVVKGQGPPHPSMSGSYFGDTVVMDDLLMEGPSLTSKAVGRAQGTYVLAAMGVPVLAVSVTVVITEGPYNGSTLVIACRPRRHLPGGKGDRGGRRDGTAPAGYRAQWRRTGEDVSAVYMVLELDVHATVPDGAAPAPGRRHGWGLSADS</sequence>
<comment type="similarity">
    <text evidence="1">Belongs to the plant dirigent protein family.</text>
</comment>
<reference evidence="4" key="1">
    <citation type="journal article" date="2012" name="Nature">
        <title>A physical, genetic and functional sequence assembly of the barley genome.</title>
        <authorList>
            <consortium name="The International Barley Genome Sequencing Consortium"/>
            <person name="Mayer K.F."/>
            <person name="Waugh R."/>
            <person name="Brown J.W."/>
            <person name="Schulman A."/>
            <person name="Langridge P."/>
            <person name="Platzer M."/>
            <person name="Fincher G.B."/>
            <person name="Muehlbauer G.J."/>
            <person name="Sato K."/>
            <person name="Close T.J."/>
            <person name="Wise R.P."/>
            <person name="Stein N."/>
        </authorList>
    </citation>
    <scope>NUCLEOTIDE SEQUENCE [LARGE SCALE GENOMIC DNA]</scope>
    <source>
        <strain evidence="4">cv. Morex</strain>
    </source>
</reference>
<dbReference type="Gramene" id="HORVU.MOREX.r3.2HG0157190.1">
    <property type="protein sequence ID" value="HORVU.MOREX.r3.2HG0157190.1"/>
    <property type="gene ID" value="HORVU.MOREX.r3.2HG0157190"/>
</dbReference>
<dbReference type="GO" id="GO:0048046">
    <property type="term" value="C:apoplast"/>
    <property type="evidence" value="ECO:0007669"/>
    <property type="project" value="UniProtKB-SubCell"/>
</dbReference>
<evidence type="ECO:0000313" key="3">
    <source>
        <dbReference type="EnsemblPlants" id="HORVU.MOREX.r3.2HG0157190.1"/>
    </source>
</evidence>
<comment type="subunit">
    <text evidence="1">Homodimer.</text>
</comment>
<dbReference type="Proteomes" id="UP000011116">
    <property type="component" value="Chromosome 2H"/>
</dbReference>